<keyword evidence="2" id="KW-1185">Reference proteome</keyword>
<dbReference type="PANTHER" id="PTHR13060:SF0">
    <property type="entry name" value="PROTEIN ECDYSONELESS HOMOLOG"/>
    <property type="match status" value="1"/>
</dbReference>
<dbReference type="Pfam" id="PF07093">
    <property type="entry name" value="SGT1"/>
    <property type="match status" value="1"/>
</dbReference>
<evidence type="ECO:0000313" key="2">
    <source>
        <dbReference type="Proteomes" id="UP000789759"/>
    </source>
</evidence>
<feature type="non-terminal residue" evidence="1">
    <location>
        <position position="1"/>
    </location>
</feature>
<feature type="non-terminal residue" evidence="1">
    <location>
        <position position="629"/>
    </location>
</feature>
<dbReference type="GO" id="GO:0005634">
    <property type="term" value="C:nucleus"/>
    <property type="evidence" value="ECO:0007669"/>
    <property type="project" value="TreeGrafter"/>
</dbReference>
<dbReference type="PANTHER" id="PTHR13060">
    <property type="entry name" value="SGT1 PROTEIN HSGT1 SUPPRESSOR OF GCR2"/>
    <property type="match status" value="1"/>
</dbReference>
<protein>
    <submittedName>
        <fullName evidence="1">23726_t:CDS:1</fullName>
    </submittedName>
</protein>
<name>A0A9N9IYS3_9GLOM</name>
<sequence length="629" mass="71680">MGTSEDTVYYSLYFPFSSLIQPSDQTSSLQETSALILSELHQFLNGYIWHKDKFQLRIVQNESDPSFPFLYGKTRFGDCIDDECVSDNDGEFLLIEAATQLPSWLNPSNSENRVFIYQDQLHIIPLPKASAEIAHIPTGTLSVEKAIQLVRNDVVDTKADSKVQQVVFSRTLEYPEKINQNFHYARCHLPRTIAHVLHHNPQLVAPAVEAFYTRDPIALKSCQKMQKFPPYTSITVSVKFTKILYAQIVSQRFNAPKPFIMPLSTSKKYPSAELGMKLACGFEILCTDKYYTNLSPKPNKLNTETYPFDSDPSWKLFHANLIMQNYYHGELPDSILYKQLEKIAKEQFLKYQSHVELLDDSENSSPLEQIDEILKLPMASDEVLMSNIKQSDDSWINVDPKQLDELLNATNKSYEEIPSESDDELNPIDLTNMIDTFEKFFDFESGVEGAEFPGEHISDEDDIYMDGDADVKVDPTEFLRIMKQTLGISEQEYRELANEKIRQESDQITRELMESKSISSQQLSSLDISESLRGKMKESNNDIDMDAYMRALDAELSSSKIFGSFIKTPQEALNQSLSEDKINNYEYDDGELNEPVNINLNLAKNLLESFKAQEGLPGPVGNIFGRMGI</sequence>
<reference evidence="1" key="1">
    <citation type="submission" date="2021-06" db="EMBL/GenBank/DDBJ databases">
        <authorList>
            <person name="Kallberg Y."/>
            <person name="Tangrot J."/>
            <person name="Rosling A."/>
        </authorList>
    </citation>
    <scope>NUCLEOTIDE SEQUENCE</scope>
    <source>
        <strain evidence="1">FL966</strain>
    </source>
</reference>
<dbReference type="Proteomes" id="UP000789759">
    <property type="component" value="Unassembled WGS sequence"/>
</dbReference>
<proteinExistence type="predicted"/>
<gene>
    <name evidence="1" type="ORF">CPELLU_LOCUS15025</name>
</gene>
<accession>A0A9N9IYS3</accession>
<comment type="caution">
    <text evidence="1">The sequence shown here is derived from an EMBL/GenBank/DDBJ whole genome shotgun (WGS) entry which is preliminary data.</text>
</comment>
<dbReference type="OrthoDB" id="27237at2759"/>
<dbReference type="AlphaFoldDB" id="A0A9N9IYS3"/>
<dbReference type="InterPro" id="IPR010770">
    <property type="entry name" value="Ecd"/>
</dbReference>
<organism evidence="1 2">
    <name type="scientific">Cetraspora pellucida</name>
    <dbReference type="NCBI Taxonomy" id="1433469"/>
    <lineage>
        <taxon>Eukaryota</taxon>
        <taxon>Fungi</taxon>
        <taxon>Fungi incertae sedis</taxon>
        <taxon>Mucoromycota</taxon>
        <taxon>Glomeromycotina</taxon>
        <taxon>Glomeromycetes</taxon>
        <taxon>Diversisporales</taxon>
        <taxon>Gigasporaceae</taxon>
        <taxon>Cetraspora</taxon>
    </lineage>
</organism>
<evidence type="ECO:0000313" key="1">
    <source>
        <dbReference type="EMBL" id="CAG8756337.1"/>
    </source>
</evidence>
<dbReference type="EMBL" id="CAJVQA010018858">
    <property type="protein sequence ID" value="CAG8756337.1"/>
    <property type="molecule type" value="Genomic_DNA"/>
</dbReference>